<dbReference type="InterPro" id="IPR034291">
    <property type="entry name" value="TMP_synthase"/>
</dbReference>
<dbReference type="NCBIfam" id="TIGR00693">
    <property type="entry name" value="thiE"/>
    <property type="match status" value="1"/>
</dbReference>
<protein>
    <recommendedName>
        <fullName evidence="10">Thiamine-phosphate synthase</fullName>
        <shortName evidence="10">TP synthase</shortName>
        <shortName evidence="10">TPS</shortName>
        <ecNumber evidence="10">2.5.1.3</ecNumber>
    </recommendedName>
    <alternativeName>
        <fullName evidence="10">Thiamine-phosphate pyrophosphorylase</fullName>
        <shortName evidence="10">TMP pyrophosphorylase</shortName>
        <shortName evidence="10">TMP-PPase</shortName>
    </alternativeName>
</protein>
<evidence type="ECO:0000256" key="9">
    <source>
        <dbReference type="ARBA" id="ARBA00047883"/>
    </source>
</evidence>
<feature type="binding site" evidence="10">
    <location>
        <position position="427"/>
    </location>
    <ligand>
        <name>4-amino-2-methyl-5-(diphosphooxymethyl)pyrimidine</name>
        <dbReference type="ChEBI" id="CHEBI:57841"/>
    </ligand>
</feature>
<dbReference type="InterPro" id="IPR013785">
    <property type="entry name" value="Aldolase_TIM"/>
</dbReference>
<evidence type="ECO:0000256" key="13">
    <source>
        <dbReference type="SAM" id="MobiDB-lite"/>
    </source>
</evidence>
<evidence type="ECO:0000259" key="14">
    <source>
        <dbReference type="Pfam" id="PF02581"/>
    </source>
</evidence>
<feature type="binding site" evidence="10">
    <location>
        <begin position="356"/>
        <end position="360"/>
    </location>
    <ligand>
        <name>4-amino-2-methyl-5-(diphosphooxymethyl)pyrimidine</name>
        <dbReference type="ChEBI" id="CHEBI:57841"/>
    </ligand>
</feature>
<dbReference type="GO" id="GO:0009229">
    <property type="term" value="P:thiamine diphosphate biosynthetic process"/>
    <property type="evidence" value="ECO:0007669"/>
    <property type="project" value="UniProtKB-UniRule"/>
</dbReference>
<dbReference type="Gene3D" id="1.10.1780.10">
    <property type="entry name" value="Clp, N-terminal domain"/>
    <property type="match status" value="1"/>
</dbReference>
<keyword evidence="3 10" id="KW-0808">Transferase</keyword>
<evidence type="ECO:0000256" key="3">
    <source>
        <dbReference type="ARBA" id="ARBA00022679"/>
    </source>
</evidence>
<dbReference type="CDD" id="cd00564">
    <property type="entry name" value="TMP_TenI"/>
    <property type="match status" value="1"/>
</dbReference>
<proteinExistence type="inferred from homology"/>
<dbReference type="SUPFAM" id="SSF51391">
    <property type="entry name" value="Thiamin phosphate synthase"/>
    <property type="match status" value="1"/>
</dbReference>
<keyword evidence="4 10" id="KW-0479">Metal-binding</keyword>
<evidence type="ECO:0000256" key="10">
    <source>
        <dbReference type="HAMAP-Rule" id="MF_00097"/>
    </source>
</evidence>
<dbReference type="RefSeq" id="WP_171474818.1">
    <property type="nucleotide sequence ID" value="NZ_CP053452.2"/>
</dbReference>
<organism evidence="16 17">
    <name type="scientific">Frigoriglobus tundricola</name>
    <dbReference type="NCBI Taxonomy" id="2774151"/>
    <lineage>
        <taxon>Bacteria</taxon>
        <taxon>Pseudomonadati</taxon>
        <taxon>Planctomycetota</taxon>
        <taxon>Planctomycetia</taxon>
        <taxon>Gemmatales</taxon>
        <taxon>Gemmataceae</taxon>
        <taxon>Frigoriglobus</taxon>
    </lineage>
</organism>
<evidence type="ECO:0000256" key="12">
    <source>
        <dbReference type="RuleBase" id="RU004253"/>
    </source>
</evidence>
<feature type="binding site" evidence="10">
    <location>
        <position position="389"/>
    </location>
    <ligand>
        <name>Mg(2+)</name>
        <dbReference type="ChEBI" id="CHEBI:18420"/>
    </ligand>
</feature>
<dbReference type="Pfam" id="PF17792">
    <property type="entry name" value="ThiD2"/>
    <property type="match status" value="1"/>
</dbReference>
<reference evidence="17" key="1">
    <citation type="submission" date="2020-05" db="EMBL/GenBank/DDBJ databases">
        <title>Frigoriglobus tundricola gen. nov., sp. nov., a psychrotolerant cellulolytic planctomycete of the family Gemmataceae with two divergent copies of 16S rRNA gene.</title>
        <authorList>
            <person name="Kulichevskaya I.S."/>
            <person name="Ivanova A.A."/>
            <person name="Naumoff D.G."/>
            <person name="Beletsky A.V."/>
            <person name="Rijpstra W.I.C."/>
            <person name="Sinninghe Damste J.S."/>
            <person name="Mardanov A.V."/>
            <person name="Ravin N.V."/>
            <person name="Dedysh S.N."/>
        </authorList>
    </citation>
    <scope>NUCLEOTIDE SEQUENCE [LARGE SCALE GENOMIC DNA]</scope>
    <source>
        <strain evidence="17">PL17</strain>
    </source>
</reference>
<dbReference type="GO" id="GO:0005737">
    <property type="term" value="C:cytoplasm"/>
    <property type="evidence" value="ECO:0007669"/>
    <property type="project" value="TreeGrafter"/>
</dbReference>
<feature type="binding site" evidence="10">
    <location>
        <position position="388"/>
    </location>
    <ligand>
        <name>4-amino-2-methyl-5-(diphosphooxymethyl)pyrimidine</name>
        <dbReference type="ChEBI" id="CHEBI:57841"/>
    </ligand>
</feature>
<dbReference type="PANTHER" id="PTHR20857:SF15">
    <property type="entry name" value="THIAMINE-PHOSPHATE SYNTHASE"/>
    <property type="match status" value="1"/>
</dbReference>
<comment type="function">
    <text evidence="1 10">Condenses 4-methyl-5-(beta-hydroxyethyl)thiazole monophosphate (THZ-P) and 2-methyl-4-amino-5-hydroxymethyl pyrimidine pyrophosphate (HMP-PP) to form thiamine monophosphate (TMP).</text>
</comment>
<dbReference type="Proteomes" id="UP000503447">
    <property type="component" value="Chromosome"/>
</dbReference>
<evidence type="ECO:0000256" key="1">
    <source>
        <dbReference type="ARBA" id="ARBA00003814"/>
    </source>
</evidence>
<comment type="catalytic activity">
    <reaction evidence="8 10 11">
        <text>2-(2-carboxy-4-methylthiazol-5-yl)ethyl phosphate + 4-amino-2-methyl-5-(diphosphooxymethyl)pyrimidine + 2 H(+) = thiamine phosphate + CO2 + diphosphate</text>
        <dbReference type="Rhea" id="RHEA:47848"/>
        <dbReference type="ChEBI" id="CHEBI:15378"/>
        <dbReference type="ChEBI" id="CHEBI:16526"/>
        <dbReference type="ChEBI" id="CHEBI:33019"/>
        <dbReference type="ChEBI" id="CHEBI:37575"/>
        <dbReference type="ChEBI" id="CHEBI:57841"/>
        <dbReference type="ChEBI" id="CHEBI:62890"/>
        <dbReference type="EC" id="2.5.1.3"/>
    </reaction>
</comment>
<dbReference type="PANTHER" id="PTHR20857">
    <property type="entry name" value="THIAMINE-PHOSPHATE PYROPHOSPHORYLASE"/>
    <property type="match status" value="1"/>
</dbReference>
<evidence type="ECO:0000313" key="16">
    <source>
        <dbReference type="EMBL" id="QJW99951.1"/>
    </source>
</evidence>
<comment type="caution">
    <text evidence="10">Lacks conserved residue(s) required for the propagation of feature annotation.</text>
</comment>
<gene>
    <name evidence="10" type="primary">thiE</name>
    <name evidence="16" type="ORF">FTUN_7574</name>
</gene>
<dbReference type="EMBL" id="CP053452">
    <property type="protein sequence ID" value="QJW99951.1"/>
    <property type="molecule type" value="Genomic_DNA"/>
</dbReference>
<dbReference type="FunFam" id="3.20.20.70:FF:000096">
    <property type="entry name" value="Thiamine-phosphate synthase"/>
    <property type="match status" value="1"/>
</dbReference>
<dbReference type="InterPro" id="IPR036628">
    <property type="entry name" value="Clp_N_dom_sf"/>
</dbReference>
<feature type="region of interest" description="Disordered" evidence="13">
    <location>
        <begin position="131"/>
        <end position="172"/>
    </location>
</feature>
<dbReference type="InterPro" id="IPR022998">
    <property type="entry name" value="ThiamineP_synth_TenI"/>
</dbReference>
<evidence type="ECO:0000256" key="7">
    <source>
        <dbReference type="ARBA" id="ARBA00047334"/>
    </source>
</evidence>
<dbReference type="AlphaFoldDB" id="A0A6M5Z3E3"/>
<comment type="catalytic activity">
    <reaction evidence="7 10 11">
        <text>4-methyl-5-(2-phosphooxyethyl)-thiazole + 4-amino-2-methyl-5-(diphosphooxymethyl)pyrimidine + H(+) = thiamine phosphate + diphosphate</text>
        <dbReference type="Rhea" id="RHEA:22328"/>
        <dbReference type="ChEBI" id="CHEBI:15378"/>
        <dbReference type="ChEBI" id="CHEBI:33019"/>
        <dbReference type="ChEBI" id="CHEBI:37575"/>
        <dbReference type="ChEBI" id="CHEBI:57841"/>
        <dbReference type="ChEBI" id="CHEBI:58296"/>
        <dbReference type="EC" id="2.5.1.3"/>
    </reaction>
</comment>
<comment type="catalytic activity">
    <reaction evidence="9 10 11">
        <text>2-[(2R,5Z)-2-carboxy-4-methylthiazol-5(2H)-ylidene]ethyl phosphate + 4-amino-2-methyl-5-(diphosphooxymethyl)pyrimidine + 2 H(+) = thiamine phosphate + CO2 + diphosphate</text>
        <dbReference type="Rhea" id="RHEA:47844"/>
        <dbReference type="ChEBI" id="CHEBI:15378"/>
        <dbReference type="ChEBI" id="CHEBI:16526"/>
        <dbReference type="ChEBI" id="CHEBI:33019"/>
        <dbReference type="ChEBI" id="CHEBI:37575"/>
        <dbReference type="ChEBI" id="CHEBI:57841"/>
        <dbReference type="ChEBI" id="CHEBI:62899"/>
        <dbReference type="EC" id="2.5.1.3"/>
    </reaction>
</comment>
<feature type="binding site" evidence="10">
    <location>
        <position position="483"/>
    </location>
    <ligand>
        <name>2-[(2R,5Z)-2-carboxy-4-methylthiazol-5(2H)-ylidene]ethyl phosphate</name>
        <dbReference type="ChEBI" id="CHEBI:62899"/>
    </ligand>
</feature>
<dbReference type="InterPro" id="IPR036206">
    <property type="entry name" value="ThiamineP_synth_sf"/>
</dbReference>
<dbReference type="Gene3D" id="3.20.20.70">
    <property type="entry name" value="Aldolase class I"/>
    <property type="match status" value="1"/>
</dbReference>
<keyword evidence="6 10" id="KW-0784">Thiamine biosynthesis</keyword>
<evidence type="ECO:0000256" key="11">
    <source>
        <dbReference type="RuleBase" id="RU003826"/>
    </source>
</evidence>
<dbReference type="InterPro" id="IPR041397">
    <property type="entry name" value="ThiD2"/>
</dbReference>
<feature type="binding site" evidence="10">
    <location>
        <begin position="453"/>
        <end position="455"/>
    </location>
    <ligand>
        <name>2-[(2R,5Z)-2-carboxy-4-methylthiazol-5(2H)-ylidene]ethyl phosphate</name>
        <dbReference type="ChEBI" id="CHEBI:62899"/>
    </ligand>
</feature>
<evidence type="ECO:0000256" key="5">
    <source>
        <dbReference type="ARBA" id="ARBA00022842"/>
    </source>
</evidence>
<feature type="binding site" evidence="10">
    <location>
        <position position="408"/>
    </location>
    <ligand>
        <name>Mg(2+)</name>
        <dbReference type="ChEBI" id="CHEBI:18420"/>
    </ligand>
</feature>
<feature type="domain" description="ThiD2" evidence="15">
    <location>
        <begin position="188"/>
        <end position="310"/>
    </location>
</feature>
<sequence>MHQTSPGVERAVEGARVWADRLGSAPLRLAHFVLALLDEEEGRPAVLLEHIGLSLTDVRDQLAVLESPPAPPVTALFTAARDWSIAHRHDPEFLTDAFLLAVLAADPGFRTAAAAFGCSVERLERILTKRPDRDSSLPPTLAPVLTEAEGKSDDPFLASPRSETHAPNPGVDAIFHLPDPTAEIDAARVLDASFNRAREAARVLEDYCRFALDDRFLTEQVKELRHGLAAAARKLPAHVLLAARETLRDVGTTATAAGEYQRVSPAHVAVVNLKRLQESLRSLEEFGKVFGPELGRELEALRYRVYTLERAVVFGSASRERLATAQLYVLLTRAHCVASLDWTIREAARGGVDVFQLREKTMPDRELLDCARDVRRWTREAGALFVINDRPDMARLCEADGVHLGQDDMSVKDARRIVGPGVLIGVSTHSVEHLRAAVLDGADYVGIGPTFPSQTKAFDHFPGLDFVRAASAECSLPAFALGGIGSANVGQVVAAGARRIAVSSAICAADDPEHAARLLKSALTREPPVPGGL</sequence>
<feature type="domain" description="Thiamine phosphate synthase/TenI" evidence="14">
    <location>
        <begin position="328"/>
        <end position="506"/>
    </location>
</feature>
<dbReference type="HAMAP" id="MF_00097">
    <property type="entry name" value="TMP_synthase"/>
    <property type="match status" value="1"/>
</dbReference>
<accession>A0A6M5Z3E3</accession>
<dbReference type="GO" id="GO:0009228">
    <property type="term" value="P:thiamine biosynthetic process"/>
    <property type="evidence" value="ECO:0007669"/>
    <property type="project" value="UniProtKB-KW"/>
</dbReference>
<keyword evidence="17" id="KW-1185">Reference proteome</keyword>
<dbReference type="SUPFAM" id="SSF81923">
    <property type="entry name" value="Double Clp-N motif"/>
    <property type="match status" value="1"/>
</dbReference>
<comment type="similarity">
    <text evidence="10 11">Belongs to the thiamine-phosphate synthase family.</text>
</comment>
<feature type="binding site" evidence="10">
    <location>
        <position position="456"/>
    </location>
    <ligand>
        <name>4-amino-2-methyl-5-(diphosphooxymethyl)pyrimidine</name>
        <dbReference type="ChEBI" id="CHEBI:57841"/>
    </ligand>
</feature>
<dbReference type="KEGG" id="ftj:FTUN_7574"/>
<comment type="pathway">
    <text evidence="2 10 12">Cofactor biosynthesis; thiamine diphosphate biosynthesis; thiamine phosphate from 4-amino-2-methyl-5-diphosphomethylpyrimidine and 4-methyl-5-(2-phosphoethyl)-thiazole: step 1/1.</text>
</comment>
<dbReference type="NCBIfam" id="NF002727">
    <property type="entry name" value="PRK02615.1"/>
    <property type="match status" value="1"/>
</dbReference>
<evidence type="ECO:0000256" key="4">
    <source>
        <dbReference type="ARBA" id="ARBA00022723"/>
    </source>
</evidence>
<dbReference type="Pfam" id="PF02581">
    <property type="entry name" value="TMP-TENI"/>
    <property type="match status" value="1"/>
</dbReference>
<comment type="cofactor">
    <cofactor evidence="10">
        <name>Mg(2+)</name>
        <dbReference type="ChEBI" id="CHEBI:18420"/>
    </cofactor>
    <text evidence="10">Binds 1 Mg(2+) ion per subunit.</text>
</comment>
<dbReference type="GO" id="GO:0000287">
    <property type="term" value="F:magnesium ion binding"/>
    <property type="evidence" value="ECO:0007669"/>
    <property type="project" value="UniProtKB-UniRule"/>
</dbReference>
<dbReference type="EC" id="2.5.1.3" evidence="10"/>
<name>A0A6M5Z3E3_9BACT</name>
<evidence type="ECO:0000256" key="8">
    <source>
        <dbReference type="ARBA" id="ARBA00047851"/>
    </source>
</evidence>
<dbReference type="GO" id="GO:0004789">
    <property type="term" value="F:thiamine-phosphate diphosphorylase activity"/>
    <property type="evidence" value="ECO:0007669"/>
    <property type="project" value="UniProtKB-UniRule"/>
</dbReference>
<evidence type="ECO:0000313" key="17">
    <source>
        <dbReference type="Proteomes" id="UP000503447"/>
    </source>
</evidence>
<keyword evidence="5 10" id="KW-0460">Magnesium</keyword>
<evidence type="ECO:0000259" key="15">
    <source>
        <dbReference type="Pfam" id="PF17792"/>
    </source>
</evidence>
<dbReference type="UniPathway" id="UPA00060">
    <property type="reaction ID" value="UER00141"/>
</dbReference>
<evidence type="ECO:0000256" key="6">
    <source>
        <dbReference type="ARBA" id="ARBA00022977"/>
    </source>
</evidence>
<evidence type="ECO:0000256" key="2">
    <source>
        <dbReference type="ARBA" id="ARBA00005165"/>
    </source>
</evidence>